<feature type="transmembrane region" description="Helical" evidence="8">
    <location>
        <begin position="364"/>
        <end position="383"/>
    </location>
</feature>
<feature type="transmembrane region" description="Helical" evidence="8">
    <location>
        <begin position="171"/>
        <end position="197"/>
    </location>
</feature>
<feature type="transmembrane region" description="Helical" evidence="8">
    <location>
        <begin position="262"/>
        <end position="280"/>
    </location>
</feature>
<sequence length="462" mass="50406">FVPLIVQSFRQEDGGSAYISRLLSLIASALLFITIAAMLLAPLLISLYAPTFSGRSRDVTLAFALYCLPQILFYGLYGILGQVANAKEKFGPMMWAPIANNLLVIVLFSYFISVTDEISLETISDSQIALLGLGSTVGIALQALILIPTLKKSGLKLSFRRDWRGVGLDKAMRLASWAFIFVLVSQIGFLITVNLATRAAVLAQEQGIDYGVGYTPYANAYLVMLLPHSIVTISIVTALLPGLSKLAFDKKLSEVRDQLSKALRLTAILTIPASLFFFFFAEEIASAIFFGISEQSAEYIGRVLAAMSLGLIPLSINLVLIRGLNAFENTKYQVISNLVINLVALTISIWAFLNLDVVDITVGLGVALAISYWVGIVCTYYLLRRYSGPLNITSLLLFHSKVALIALVSCLAISSLLSRLDLEGNLFSLLIVLLSTFALYLAIGRVLKVSEISQVLKVLLRR</sequence>
<dbReference type="Proteomes" id="UP000054017">
    <property type="component" value="Unassembled WGS sequence"/>
</dbReference>
<feature type="non-terminal residue" evidence="9">
    <location>
        <position position="1"/>
    </location>
</feature>
<dbReference type="PANTHER" id="PTHR47019:SF1">
    <property type="entry name" value="LIPID II FLIPPASE MURJ"/>
    <property type="match status" value="1"/>
</dbReference>
<dbReference type="InterPro" id="IPR004268">
    <property type="entry name" value="MurJ"/>
</dbReference>
<evidence type="ECO:0000256" key="6">
    <source>
        <dbReference type="ARBA" id="ARBA00022989"/>
    </source>
</evidence>
<dbReference type="EMBL" id="LIAX01000152">
    <property type="protein sequence ID" value="KRO32432.1"/>
    <property type="molecule type" value="Genomic_DNA"/>
</dbReference>
<evidence type="ECO:0000313" key="10">
    <source>
        <dbReference type="Proteomes" id="UP000054017"/>
    </source>
</evidence>
<dbReference type="GO" id="GO:0015648">
    <property type="term" value="F:lipid-linked peptidoglycan transporter activity"/>
    <property type="evidence" value="ECO:0007669"/>
    <property type="project" value="TreeGrafter"/>
</dbReference>
<evidence type="ECO:0000256" key="1">
    <source>
        <dbReference type="ARBA" id="ARBA00004651"/>
    </source>
</evidence>
<dbReference type="PANTHER" id="PTHR47019">
    <property type="entry name" value="LIPID II FLIPPASE MURJ"/>
    <property type="match status" value="1"/>
</dbReference>
<keyword evidence="4" id="KW-0133">Cell shape</keyword>
<evidence type="ECO:0000256" key="8">
    <source>
        <dbReference type="SAM" id="Phobius"/>
    </source>
</evidence>
<organism evidence="9 10">
    <name type="scientific">Actinobacteria bacterium BACL2 MAG-121220-bin52</name>
    <dbReference type="NCBI Taxonomy" id="1655573"/>
    <lineage>
        <taxon>Bacteria</taxon>
        <taxon>Bacillati</taxon>
        <taxon>Actinomycetota</taxon>
        <taxon>Actinomycetes</taxon>
        <taxon>Actinomycetes incertae sedis</taxon>
        <taxon>ac1 cluster</taxon>
    </lineage>
</organism>
<keyword evidence="2" id="KW-1003">Cell membrane</keyword>
<feature type="transmembrane region" description="Helical" evidence="8">
    <location>
        <begin position="92"/>
        <end position="112"/>
    </location>
</feature>
<evidence type="ECO:0000256" key="4">
    <source>
        <dbReference type="ARBA" id="ARBA00022960"/>
    </source>
</evidence>
<evidence type="ECO:0000313" key="9">
    <source>
        <dbReference type="EMBL" id="KRO32432.1"/>
    </source>
</evidence>
<feature type="transmembrane region" description="Helical" evidence="8">
    <location>
        <begin position="128"/>
        <end position="150"/>
    </location>
</feature>
<name>A0A0R2P6G2_9ACTN</name>
<feature type="transmembrane region" description="Helical" evidence="8">
    <location>
        <begin position="61"/>
        <end position="80"/>
    </location>
</feature>
<dbReference type="InterPro" id="IPR051050">
    <property type="entry name" value="Lipid_II_flippase_MurJ/MviN"/>
</dbReference>
<dbReference type="GO" id="GO:0008360">
    <property type="term" value="P:regulation of cell shape"/>
    <property type="evidence" value="ECO:0007669"/>
    <property type="project" value="UniProtKB-KW"/>
</dbReference>
<proteinExistence type="predicted"/>
<keyword evidence="7 8" id="KW-0472">Membrane</keyword>
<dbReference type="Pfam" id="PF03023">
    <property type="entry name" value="MurJ"/>
    <property type="match status" value="1"/>
</dbReference>
<feature type="transmembrane region" description="Helical" evidence="8">
    <location>
        <begin position="217"/>
        <end position="241"/>
    </location>
</feature>
<keyword evidence="3 8" id="KW-0812">Transmembrane</keyword>
<evidence type="ECO:0000256" key="5">
    <source>
        <dbReference type="ARBA" id="ARBA00022984"/>
    </source>
</evidence>
<dbReference type="AlphaFoldDB" id="A0A0R2P6G2"/>
<evidence type="ECO:0000256" key="7">
    <source>
        <dbReference type="ARBA" id="ARBA00023136"/>
    </source>
</evidence>
<feature type="transmembrane region" description="Helical" evidence="8">
    <location>
        <begin position="426"/>
        <end position="447"/>
    </location>
</feature>
<dbReference type="GO" id="GO:0005886">
    <property type="term" value="C:plasma membrane"/>
    <property type="evidence" value="ECO:0007669"/>
    <property type="project" value="UniProtKB-SubCell"/>
</dbReference>
<evidence type="ECO:0000256" key="3">
    <source>
        <dbReference type="ARBA" id="ARBA00022692"/>
    </source>
</evidence>
<keyword evidence="5" id="KW-0573">Peptidoglycan synthesis</keyword>
<protein>
    <submittedName>
        <fullName evidence="9">Virulence factor</fullName>
    </submittedName>
</protein>
<keyword evidence="6 8" id="KW-1133">Transmembrane helix</keyword>
<comment type="caution">
    <text evidence="9">The sequence shown here is derived from an EMBL/GenBank/DDBJ whole genome shotgun (WGS) entry which is preliminary data.</text>
</comment>
<feature type="transmembrane region" description="Helical" evidence="8">
    <location>
        <begin position="332"/>
        <end position="352"/>
    </location>
</feature>
<evidence type="ECO:0000256" key="2">
    <source>
        <dbReference type="ARBA" id="ARBA00022475"/>
    </source>
</evidence>
<gene>
    <name evidence="9" type="ORF">ABR65_02030</name>
</gene>
<feature type="transmembrane region" description="Helical" evidence="8">
    <location>
        <begin position="22"/>
        <end position="49"/>
    </location>
</feature>
<reference evidence="9 10" key="1">
    <citation type="submission" date="2015-10" db="EMBL/GenBank/DDBJ databases">
        <title>Metagenome-Assembled Genomes uncover a global brackish microbiome.</title>
        <authorList>
            <person name="Hugerth L.W."/>
            <person name="Larsson J."/>
            <person name="Alneberg J."/>
            <person name="Lindh M.V."/>
            <person name="Legrand C."/>
            <person name="Pinhassi J."/>
            <person name="Andersson A.F."/>
        </authorList>
    </citation>
    <scope>NUCLEOTIDE SEQUENCE [LARGE SCALE GENOMIC DNA]</scope>
    <source>
        <strain evidence="9">BACL2 MAG-121220-bin52</strain>
    </source>
</reference>
<dbReference type="PRINTS" id="PR01806">
    <property type="entry name" value="VIRFACTRMVIN"/>
</dbReference>
<dbReference type="GO" id="GO:0034204">
    <property type="term" value="P:lipid translocation"/>
    <property type="evidence" value="ECO:0007669"/>
    <property type="project" value="TreeGrafter"/>
</dbReference>
<comment type="subcellular location">
    <subcellularLocation>
        <location evidence="1">Cell membrane</location>
        <topology evidence="1">Multi-pass membrane protein</topology>
    </subcellularLocation>
</comment>
<accession>A0A0R2P6G2</accession>
<dbReference type="GO" id="GO:0009252">
    <property type="term" value="P:peptidoglycan biosynthetic process"/>
    <property type="evidence" value="ECO:0007669"/>
    <property type="project" value="UniProtKB-KW"/>
</dbReference>
<feature type="transmembrane region" description="Helical" evidence="8">
    <location>
        <begin position="300"/>
        <end position="320"/>
    </location>
</feature>
<feature type="transmembrane region" description="Helical" evidence="8">
    <location>
        <begin position="395"/>
        <end position="414"/>
    </location>
</feature>